<dbReference type="InterPro" id="IPR050266">
    <property type="entry name" value="AB_hydrolase_sf"/>
</dbReference>
<dbReference type="PANTHER" id="PTHR43798">
    <property type="entry name" value="MONOACYLGLYCEROL LIPASE"/>
    <property type="match status" value="1"/>
</dbReference>
<evidence type="ECO:0000313" key="3">
    <source>
        <dbReference type="Proteomes" id="UP000248395"/>
    </source>
</evidence>
<accession>A0A318J9D2</accession>
<dbReference type="OrthoDB" id="149912at2"/>
<name>A0A318J9D2_9NEIS</name>
<evidence type="ECO:0000313" key="2">
    <source>
        <dbReference type="EMBL" id="PXX44674.1"/>
    </source>
</evidence>
<gene>
    <name evidence="2" type="ORF">DFR38_112102</name>
</gene>
<evidence type="ECO:0000259" key="1">
    <source>
        <dbReference type="Pfam" id="PF00561"/>
    </source>
</evidence>
<dbReference type="InterPro" id="IPR000639">
    <property type="entry name" value="Epox_hydrolase-like"/>
</dbReference>
<sequence length="297" mass="33906">MPLVQPSHSEFISLNQHRYHLRHWGDPAAPLLVMLHGWMDSSATFQFLVDTLPGEWHVVAPDWRGFGDSDWNRDSYYFPDYLADLDALLSHLSPQQPVRLLGHSMGAMIAGIYAGVRPERIACLSLVEGFGLNATRPAEAPGRYARWLRERRDAPSFNALGRLEDVANKLIERNPRLIAPRARWLASMLTRQREDGQLVYRADPRHKMVNPVLYRLEEAKCCWQRITAPVQWVMGGDMWDHPMAKGVMDSLPERRACFARLQENVIAGAGHMIQWEQPEALAQVIQPFLIQAEIRSA</sequence>
<feature type="domain" description="AB hydrolase-1" evidence="1">
    <location>
        <begin position="30"/>
        <end position="278"/>
    </location>
</feature>
<reference evidence="2 3" key="1">
    <citation type="submission" date="2018-05" db="EMBL/GenBank/DDBJ databases">
        <title>Genomic Encyclopedia of Type Strains, Phase IV (KMG-IV): sequencing the most valuable type-strain genomes for metagenomic binning, comparative biology and taxonomic classification.</title>
        <authorList>
            <person name="Goeker M."/>
        </authorList>
    </citation>
    <scope>NUCLEOTIDE SEQUENCE [LARGE SCALE GENOMIC DNA]</scope>
    <source>
        <strain evidence="2 3">DSM 25134</strain>
    </source>
</reference>
<dbReference type="PRINTS" id="PR00412">
    <property type="entry name" value="EPOXHYDRLASE"/>
</dbReference>
<organism evidence="2 3">
    <name type="scientific">Aquitalea magnusonii</name>
    <dbReference type="NCBI Taxonomy" id="332411"/>
    <lineage>
        <taxon>Bacteria</taxon>
        <taxon>Pseudomonadati</taxon>
        <taxon>Pseudomonadota</taxon>
        <taxon>Betaproteobacteria</taxon>
        <taxon>Neisseriales</taxon>
        <taxon>Chromobacteriaceae</taxon>
        <taxon>Aquitalea</taxon>
    </lineage>
</organism>
<dbReference type="RefSeq" id="WP_059285333.1">
    <property type="nucleotide sequence ID" value="NZ_LNQU01000022.1"/>
</dbReference>
<keyword evidence="3" id="KW-1185">Reference proteome</keyword>
<dbReference type="SUPFAM" id="SSF53474">
    <property type="entry name" value="alpha/beta-Hydrolases"/>
    <property type="match status" value="1"/>
</dbReference>
<dbReference type="AlphaFoldDB" id="A0A318J9D2"/>
<dbReference type="GO" id="GO:0003824">
    <property type="term" value="F:catalytic activity"/>
    <property type="evidence" value="ECO:0007669"/>
    <property type="project" value="InterPro"/>
</dbReference>
<dbReference type="PANTHER" id="PTHR43798:SF33">
    <property type="entry name" value="HYDROLASE, PUTATIVE (AFU_ORTHOLOGUE AFUA_2G14860)-RELATED"/>
    <property type="match status" value="1"/>
</dbReference>
<protein>
    <submittedName>
        <fullName evidence="2">Pimeloyl-ACP methyl ester carboxylesterase</fullName>
    </submittedName>
</protein>
<dbReference type="EMBL" id="QJKC01000012">
    <property type="protein sequence ID" value="PXX44674.1"/>
    <property type="molecule type" value="Genomic_DNA"/>
</dbReference>
<dbReference type="Gene3D" id="3.40.50.1820">
    <property type="entry name" value="alpha/beta hydrolase"/>
    <property type="match status" value="1"/>
</dbReference>
<dbReference type="InterPro" id="IPR029058">
    <property type="entry name" value="AB_hydrolase_fold"/>
</dbReference>
<dbReference type="Proteomes" id="UP000248395">
    <property type="component" value="Unassembled WGS sequence"/>
</dbReference>
<dbReference type="Pfam" id="PF00561">
    <property type="entry name" value="Abhydrolase_1"/>
    <property type="match status" value="1"/>
</dbReference>
<dbReference type="InterPro" id="IPR000073">
    <property type="entry name" value="AB_hydrolase_1"/>
</dbReference>
<dbReference type="PRINTS" id="PR00111">
    <property type="entry name" value="ABHYDROLASE"/>
</dbReference>
<dbReference type="GO" id="GO:0016020">
    <property type="term" value="C:membrane"/>
    <property type="evidence" value="ECO:0007669"/>
    <property type="project" value="TreeGrafter"/>
</dbReference>
<comment type="caution">
    <text evidence="2">The sequence shown here is derived from an EMBL/GenBank/DDBJ whole genome shotgun (WGS) entry which is preliminary data.</text>
</comment>
<proteinExistence type="predicted"/>